<comment type="caution">
    <text evidence="5">The sequence shown here is derived from an EMBL/GenBank/DDBJ whole genome shotgun (WGS) entry which is preliminary data.</text>
</comment>
<dbReference type="Gene3D" id="3.90.180.10">
    <property type="entry name" value="Medium-chain alcohol dehydrogenases, catalytic domain"/>
    <property type="match status" value="1"/>
</dbReference>
<dbReference type="InterPro" id="IPR011032">
    <property type="entry name" value="GroES-like_sf"/>
</dbReference>
<proteinExistence type="inferred from homology"/>
<evidence type="ECO:0000259" key="4">
    <source>
        <dbReference type="SMART" id="SM00829"/>
    </source>
</evidence>
<protein>
    <submittedName>
        <fullName evidence="5">Chaperonin 10-like protein</fullName>
    </submittedName>
</protein>
<evidence type="ECO:0000256" key="2">
    <source>
        <dbReference type="ARBA" id="ARBA00022857"/>
    </source>
</evidence>
<evidence type="ECO:0000256" key="1">
    <source>
        <dbReference type="ARBA" id="ARBA00008072"/>
    </source>
</evidence>
<dbReference type="PANTHER" id="PTHR45348">
    <property type="entry name" value="HYPOTHETICAL OXIDOREDUCTASE (EUROFUNG)"/>
    <property type="match status" value="1"/>
</dbReference>
<sequence length="372" mass="38826">MSPHIISLPVSRRAIIQDAQGQPQLVKDLPIPPLVSGTVLIKPAAVALNPSDYKMGAAFPSAGAIIGYDFAGTIIAVADNDDTENTCDFAPGDWVCGGVRGSNPTAHEEGGFASYIRASSSLLLRIPRSSPVAKLSIEQASTLATGLATCTLAIWDPTGLNLLPATPETPAEVPLPVLVYGGSTATGNLAIQLLKLSGFDPIATCSPRNYDLVRGAGASAVFDYSHPDVAATIKEHTAGRLKHVIDCISDARSVALCYEAIARAGGRYVSLELVADELLAQRRAVHASFLLGFEITGKSSGLPGGYGKPADPAKVQLGLKLWPIYQRLLNAGKLKPHPVQRLEGGLEGIVEGLALLKSGSVSGKKLVAVLEE</sequence>
<dbReference type="InterPro" id="IPR036291">
    <property type="entry name" value="NAD(P)-bd_dom_sf"/>
</dbReference>
<dbReference type="AlphaFoldDB" id="A0AAN7AFK7"/>
<dbReference type="SMART" id="SM00829">
    <property type="entry name" value="PKS_ER"/>
    <property type="match status" value="1"/>
</dbReference>
<dbReference type="EMBL" id="MU864507">
    <property type="protein sequence ID" value="KAK4184057.1"/>
    <property type="molecule type" value="Genomic_DNA"/>
</dbReference>
<evidence type="ECO:0000313" key="5">
    <source>
        <dbReference type="EMBL" id="KAK4184057.1"/>
    </source>
</evidence>
<dbReference type="InterPro" id="IPR047122">
    <property type="entry name" value="Trans-enoyl_RdTase-like"/>
</dbReference>
<comment type="similarity">
    <text evidence="1">Belongs to the zinc-containing alcohol dehydrogenase family.</text>
</comment>
<dbReference type="InterPro" id="IPR013149">
    <property type="entry name" value="ADH-like_C"/>
</dbReference>
<dbReference type="CDD" id="cd08249">
    <property type="entry name" value="enoyl_reductase_like"/>
    <property type="match status" value="1"/>
</dbReference>
<accession>A0AAN7AFK7</accession>
<feature type="domain" description="Enoyl reductase (ER)" evidence="4">
    <location>
        <begin position="21"/>
        <end position="367"/>
    </location>
</feature>
<keyword evidence="2" id="KW-0521">NADP</keyword>
<organism evidence="5 6">
    <name type="scientific">Podospora australis</name>
    <dbReference type="NCBI Taxonomy" id="1536484"/>
    <lineage>
        <taxon>Eukaryota</taxon>
        <taxon>Fungi</taxon>
        <taxon>Dikarya</taxon>
        <taxon>Ascomycota</taxon>
        <taxon>Pezizomycotina</taxon>
        <taxon>Sordariomycetes</taxon>
        <taxon>Sordariomycetidae</taxon>
        <taxon>Sordariales</taxon>
        <taxon>Podosporaceae</taxon>
        <taxon>Podospora</taxon>
    </lineage>
</organism>
<keyword evidence="3" id="KW-0560">Oxidoreductase</keyword>
<dbReference type="Pfam" id="PF08240">
    <property type="entry name" value="ADH_N"/>
    <property type="match status" value="1"/>
</dbReference>
<evidence type="ECO:0000256" key="3">
    <source>
        <dbReference type="ARBA" id="ARBA00023002"/>
    </source>
</evidence>
<dbReference type="GO" id="GO:0016651">
    <property type="term" value="F:oxidoreductase activity, acting on NAD(P)H"/>
    <property type="evidence" value="ECO:0007669"/>
    <property type="project" value="InterPro"/>
</dbReference>
<dbReference type="InterPro" id="IPR020843">
    <property type="entry name" value="ER"/>
</dbReference>
<dbReference type="PANTHER" id="PTHR45348:SF6">
    <property type="entry name" value="TRANS-ENOYL REDUCTASE APDC"/>
    <property type="match status" value="1"/>
</dbReference>
<dbReference type="SUPFAM" id="SSF51735">
    <property type="entry name" value="NAD(P)-binding Rossmann-fold domains"/>
    <property type="match status" value="1"/>
</dbReference>
<keyword evidence="6" id="KW-1185">Reference proteome</keyword>
<dbReference type="Gene3D" id="3.40.50.720">
    <property type="entry name" value="NAD(P)-binding Rossmann-like Domain"/>
    <property type="match status" value="1"/>
</dbReference>
<reference evidence="5" key="2">
    <citation type="submission" date="2023-05" db="EMBL/GenBank/DDBJ databases">
        <authorList>
            <consortium name="Lawrence Berkeley National Laboratory"/>
            <person name="Steindorff A."/>
            <person name="Hensen N."/>
            <person name="Bonometti L."/>
            <person name="Westerberg I."/>
            <person name="Brannstrom I.O."/>
            <person name="Guillou S."/>
            <person name="Cros-Aarteil S."/>
            <person name="Calhoun S."/>
            <person name="Haridas S."/>
            <person name="Kuo A."/>
            <person name="Mondo S."/>
            <person name="Pangilinan J."/>
            <person name="Riley R."/>
            <person name="Labutti K."/>
            <person name="Andreopoulos B."/>
            <person name="Lipzen A."/>
            <person name="Chen C."/>
            <person name="Yanf M."/>
            <person name="Daum C."/>
            <person name="Ng V."/>
            <person name="Clum A."/>
            <person name="Ohm R."/>
            <person name="Martin F."/>
            <person name="Silar P."/>
            <person name="Natvig D."/>
            <person name="Lalanne C."/>
            <person name="Gautier V."/>
            <person name="Ament-Velasquez S.L."/>
            <person name="Kruys A."/>
            <person name="Hutchinson M.I."/>
            <person name="Powell A.J."/>
            <person name="Barry K."/>
            <person name="Miller A.N."/>
            <person name="Grigoriev I.V."/>
            <person name="Debuchy R."/>
            <person name="Gladieux P."/>
            <person name="Thoren M.H."/>
            <person name="Johannesson H."/>
        </authorList>
    </citation>
    <scope>NUCLEOTIDE SEQUENCE</scope>
    <source>
        <strain evidence="5">PSN309</strain>
    </source>
</reference>
<evidence type="ECO:0000313" key="6">
    <source>
        <dbReference type="Proteomes" id="UP001302126"/>
    </source>
</evidence>
<dbReference type="SUPFAM" id="SSF50129">
    <property type="entry name" value="GroES-like"/>
    <property type="match status" value="1"/>
</dbReference>
<reference evidence="5" key="1">
    <citation type="journal article" date="2023" name="Mol. Phylogenet. Evol.">
        <title>Genome-scale phylogeny and comparative genomics of the fungal order Sordariales.</title>
        <authorList>
            <person name="Hensen N."/>
            <person name="Bonometti L."/>
            <person name="Westerberg I."/>
            <person name="Brannstrom I.O."/>
            <person name="Guillou S."/>
            <person name="Cros-Aarteil S."/>
            <person name="Calhoun S."/>
            <person name="Haridas S."/>
            <person name="Kuo A."/>
            <person name="Mondo S."/>
            <person name="Pangilinan J."/>
            <person name="Riley R."/>
            <person name="LaButti K."/>
            <person name="Andreopoulos B."/>
            <person name="Lipzen A."/>
            <person name="Chen C."/>
            <person name="Yan M."/>
            <person name="Daum C."/>
            <person name="Ng V."/>
            <person name="Clum A."/>
            <person name="Steindorff A."/>
            <person name="Ohm R.A."/>
            <person name="Martin F."/>
            <person name="Silar P."/>
            <person name="Natvig D.O."/>
            <person name="Lalanne C."/>
            <person name="Gautier V."/>
            <person name="Ament-Velasquez S.L."/>
            <person name="Kruys A."/>
            <person name="Hutchinson M.I."/>
            <person name="Powell A.J."/>
            <person name="Barry K."/>
            <person name="Miller A.N."/>
            <person name="Grigoriev I.V."/>
            <person name="Debuchy R."/>
            <person name="Gladieux P."/>
            <person name="Hiltunen Thoren M."/>
            <person name="Johannesson H."/>
        </authorList>
    </citation>
    <scope>NUCLEOTIDE SEQUENCE</scope>
    <source>
        <strain evidence="5">PSN309</strain>
    </source>
</reference>
<dbReference type="Proteomes" id="UP001302126">
    <property type="component" value="Unassembled WGS sequence"/>
</dbReference>
<name>A0AAN7AFK7_9PEZI</name>
<dbReference type="Pfam" id="PF00107">
    <property type="entry name" value="ADH_zinc_N"/>
    <property type="match status" value="1"/>
</dbReference>
<dbReference type="InterPro" id="IPR013154">
    <property type="entry name" value="ADH-like_N"/>
</dbReference>
<gene>
    <name evidence="5" type="ORF">QBC35DRAFT_541200</name>
</gene>